<dbReference type="PANTHER" id="PTHR30537:SF79">
    <property type="entry name" value="TRANSCRIPTIONAL REGULATOR-RELATED"/>
    <property type="match status" value="1"/>
</dbReference>
<dbReference type="SUPFAM" id="SSF46785">
    <property type="entry name" value="Winged helix' DNA-binding domain"/>
    <property type="match status" value="1"/>
</dbReference>
<evidence type="ECO:0000256" key="1">
    <source>
        <dbReference type="ARBA" id="ARBA00009437"/>
    </source>
</evidence>
<protein>
    <submittedName>
        <fullName evidence="6">DNA-binding transcriptional LysR family regulator</fullName>
    </submittedName>
</protein>
<gene>
    <name evidence="6" type="ORF">J2792_003755</name>
</gene>
<dbReference type="EMBL" id="JAVDRD010000012">
    <property type="protein sequence ID" value="MDR6512868.1"/>
    <property type="molecule type" value="Genomic_DNA"/>
</dbReference>
<dbReference type="Gene3D" id="3.40.190.10">
    <property type="entry name" value="Periplasmic binding protein-like II"/>
    <property type="match status" value="2"/>
</dbReference>
<keyword evidence="4" id="KW-0804">Transcription</keyword>
<evidence type="ECO:0000313" key="6">
    <source>
        <dbReference type="EMBL" id="MDR6512868.1"/>
    </source>
</evidence>
<accession>A0ABU1MRA2</accession>
<dbReference type="Pfam" id="PF03466">
    <property type="entry name" value="LysR_substrate"/>
    <property type="match status" value="1"/>
</dbReference>
<sequence length="312" mass="33650">MPDRPHLPPFAALRAFEAFGRHGGVRRTAAALGVSHAIVSRHLRALEDWLGVMLVDRQGGGLTPAGESYHALIGPAFDQLCTATNQMRGGAAGGRLDVWSVAGLAYLWLTPNLPGFGRRYPGMALDLRPSDSPPDLVRREAQGDIRWYLDTAPALATPRNLMRQAIVRPRLFPVARADAPWLAGARVDTPRDLLALPLLHEDSDAEWRAWFAAQGLAEAQPPLAARLWQAHMTLAAAADGQGVAITNGFLAAEHLRSGRLVELGAGNPAFAPCAPGAYYFTARADMWDAQPIARFRAWLAEAVAASPVDWLA</sequence>
<name>A0ABU1MRA2_9SPHN</name>
<dbReference type="InterPro" id="IPR000847">
    <property type="entry name" value="LysR_HTH_N"/>
</dbReference>
<dbReference type="PANTHER" id="PTHR30537">
    <property type="entry name" value="HTH-TYPE TRANSCRIPTIONAL REGULATOR"/>
    <property type="match status" value="1"/>
</dbReference>
<proteinExistence type="inferred from homology"/>
<evidence type="ECO:0000259" key="5">
    <source>
        <dbReference type="PROSITE" id="PS50931"/>
    </source>
</evidence>
<dbReference type="SUPFAM" id="SSF53850">
    <property type="entry name" value="Periplasmic binding protein-like II"/>
    <property type="match status" value="1"/>
</dbReference>
<dbReference type="InterPro" id="IPR058163">
    <property type="entry name" value="LysR-type_TF_proteobact-type"/>
</dbReference>
<keyword evidence="3 6" id="KW-0238">DNA-binding</keyword>
<organism evidence="6 7">
    <name type="scientific">Novosphingobium capsulatum</name>
    <dbReference type="NCBI Taxonomy" id="13688"/>
    <lineage>
        <taxon>Bacteria</taxon>
        <taxon>Pseudomonadati</taxon>
        <taxon>Pseudomonadota</taxon>
        <taxon>Alphaproteobacteria</taxon>
        <taxon>Sphingomonadales</taxon>
        <taxon>Sphingomonadaceae</taxon>
        <taxon>Novosphingobium</taxon>
    </lineage>
</organism>
<dbReference type="Pfam" id="PF00126">
    <property type="entry name" value="HTH_1"/>
    <property type="match status" value="1"/>
</dbReference>
<feature type="domain" description="HTH lysR-type" evidence="5">
    <location>
        <begin position="8"/>
        <end position="65"/>
    </location>
</feature>
<dbReference type="GO" id="GO:0003677">
    <property type="term" value="F:DNA binding"/>
    <property type="evidence" value="ECO:0007669"/>
    <property type="project" value="UniProtKB-KW"/>
</dbReference>
<dbReference type="Gene3D" id="1.10.10.10">
    <property type="entry name" value="Winged helix-like DNA-binding domain superfamily/Winged helix DNA-binding domain"/>
    <property type="match status" value="1"/>
</dbReference>
<keyword evidence="7" id="KW-1185">Reference proteome</keyword>
<dbReference type="InterPro" id="IPR036390">
    <property type="entry name" value="WH_DNA-bd_sf"/>
</dbReference>
<dbReference type="InterPro" id="IPR005119">
    <property type="entry name" value="LysR_subst-bd"/>
</dbReference>
<dbReference type="PROSITE" id="PS50931">
    <property type="entry name" value="HTH_LYSR"/>
    <property type="match status" value="1"/>
</dbReference>
<evidence type="ECO:0000256" key="2">
    <source>
        <dbReference type="ARBA" id="ARBA00023015"/>
    </source>
</evidence>
<keyword evidence="2" id="KW-0805">Transcription regulation</keyword>
<comment type="similarity">
    <text evidence="1">Belongs to the LysR transcriptional regulatory family.</text>
</comment>
<dbReference type="RefSeq" id="WP_309806280.1">
    <property type="nucleotide sequence ID" value="NZ_JAVDRD010000012.1"/>
</dbReference>
<dbReference type="Proteomes" id="UP001184150">
    <property type="component" value="Unassembled WGS sequence"/>
</dbReference>
<comment type="caution">
    <text evidence="6">The sequence shown here is derived from an EMBL/GenBank/DDBJ whole genome shotgun (WGS) entry which is preliminary data.</text>
</comment>
<dbReference type="InterPro" id="IPR036388">
    <property type="entry name" value="WH-like_DNA-bd_sf"/>
</dbReference>
<evidence type="ECO:0000256" key="4">
    <source>
        <dbReference type="ARBA" id="ARBA00023163"/>
    </source>
</evidence>
<reference evidence="6 7" key="1">
    <citation type="submission" date="2023-07" db="EMBL/GenBank/DDBJ databases">
        <title>Sorghum-associated microbial communities from plants grown in Nebraska, USA.</title>
        <authorList>
            <person name="Schachtman D."/>
        </authorList>
    </citation>
    <scope>NUCLEOTIDE SEQUENCE [LARGE SCALE GENOMIC DNA]</scope>
    <source>
        <strain evidence="6 7">DS1027</strain>
    </source>
</reference>
<evidence type="ECO:0000256" key="3">
    <source>
        <dbReference type="ARBA" id="ARBA00023125"/>
    </source>
</evidence>
<evidence type="ECO:0000313" key="7">
    <source>
        <dbReference type="Proteomes" id="UP001184150"/>
    </source>
</evidence>